<name>A0ABW7G9M8_9BURK</name>
<sequence>MKPSAANGELFSLEALARAPDYGSRVLELLPAIGDAASTDGALELFQHVLALLGADAGVFLSFVRDDATRASYRALHACDPLWACEYAARDWYDRDPWLRYATLQSEPVLGSQLDLLPHEQEFVKVSAGLGFASTIVAPAPTSAGSSRVGVLCLGSHNLGFFECDAFDKVRILARALAMELHRWLLQTIKQELMARSRLTPADLELLRHEDAGHSSKVIAATMNLKPETVDCRFQRVSAKLKAADRRSATRIAKLYGLI</sequence>
<feature type="domain" description="HTH luxR-type" evidence="4">
    <location>
        <begin position="213"/>
        <end position="240"/>
    </location>
</feature>
<dbReference type="PROSITE" id="PS00622">
    <property type="entry name" value="HTH_LUXR_1"/>
    <property type="match status" value="1"/>
</dbReference>
<dbReference type="SMART" id="SM00421">
    <property type="entry name" value="HTH_LUXR"/>
    <property type="match status" value="1"/>
</dbReference>
<dbReference type="Pfam" id="PF03472">
    <property type="entry name" value="Autoind_bind"/>
    <property type="match status" value="1"/>
</dbReference>
<evidence type="ECO:0000259" key="4">
    <source>
        <dbReference type="PROSITE" id="PS00622"/>
    </source>
</evidence>
<dbReference type="InterPro" id="IPR016032">
    <property type="entry name" value="Sig_transdc_resp-reg_C-effctor"/>
</dbReference>
<keyword evidence="3" id="KW-0804">Transcription</keyword>
<evidence type="ECO:0000313" key="5">
    <source>
        <dbReference type="EMBL" id="MFG6458647.1"/>
    </source>
</evidence>
<dbReference type="RefSeq" id="WP_394489829.1">
    <property type="nucleotide sequence ID" value="NZ_JBIGIA010000014.1"/>
</dbReference>
<dbReference type="Proteomes" id="UP001606305">
    <property type="component" value="Unassembled WGS sequence"/>
</dbReference>
<evidence type="ECO:0000256" key="1">
    <source>
        <dbReference type="ARBA" id="ARBA00023015"/>
    </source>
</evidence>
<protein>
    <submittedName>
        <fullName evidence="5">Helix-turn-helix transcriptional regulator</fullName>
    </submittedName>
</protein>
<evidence type="ECO:0000313" key="6">
    <source>
        <dbReference type="Proteomes" id="UP001606305"/>
    </source>
</evidence>
<evidence type="ECO:0000256" key="3">
    <source>
        <dbReference type="ARBA" id="ARBA00023163"/>
    </source>
</evidence>
<keyword evidence="1" id="KW-0805">Transcription regulation</keyword>
<evidence type="ECO:0000256" key="2">
    <source>
        <dbReference type="ARBA" id="ARBA00023125"/>
    </source>
</evidence>
<organism evidence="5 6">
    <name type="scientific">Pelomonas nitida</name>
    <dbReference type="NCBI Taxonomy" id="3299027"/>
    <lineage>
        <taxon>Bacteria</taxon>
        <taxon>Pseudomonadati</taxon>
        <taxon>Pseudomonadota</taxon>
        <taxon>Betaproteobacteria</taxon>
        <taxon>Burkholderiales</taxon>
        <taxon>Sphaerotilaceae</taxon>
        <taxon>Roseateles</taxon>
    </lineage>
</organism>
<keyword evidence="2" id="KW-0238">DNA-binding</keyword>
<dbReference type="InterPro" id="IPR036388">
    <property type="entry name" value="WH-like_DNA-bd_sf"/>
</dbReference>
<keyword evidence="6" id="KW-1185">Reference proteome</keyword>
<dbReference type="EMBL" id="JBIGIA010000014">
    <property type="protein sequence ID" value="MFG6458647.1"/>
    <property type="molecule type" value="Genomic_DNA"/>
</dbReference>
<reference evidence="5 6" key="1">
    <citation type="submission" date="2024-09" db="EMBL/GenBank/DDBJ databases">
        <title>Novel species of the genus Pelomonas and Roseateles isolated from streams.</title>
        <authorList>
            <person name="Lu H."/>
        </authorList>
    </citation>
    <scope>NUCLEOTIDE SEQUENCE [LARGE SCALE GENOMIC DNA]</scope>
    <source>
        <strain evidence="5 6">BYS96W</strain>
    </source>
</reference>
<dbReference type="InterPro" id="IPR036693">
    <property type="entry name" value="TF_LuxR_autoind-bd_dom_sf"/>
</dbReference>
<comment type="caution">
    <text evidence="5">The sequence shown here is derived from an EMBL/GenBank/DDBJ whole genome shotgun (WGS) entry which is preliminary data.</text>
</comment>
<proteinExistence type="predicted"/>
<dbReference type="Pfam" id="PF00196">
    <property type="entry name" value="GerE"/>
    <property type="match status" value="1"/>
</dbReference>
<dbReference type="SUPFAM" id="SSF46894">
    <property type="entry name" value="C-terminal effector domain of the bipartite response regulators"/>
    <property type="match status" value="1"/>
</dbReference>
<dbReference type="Gene3D" id="1.10.10.10">
    <property type="entry name" value="Winged helix-like DNA-binding domain superfamily/Winged helix DNA-binding domain"/>
    <property type="match status" value="1"/>
</dbReference>
<gene>
    <name evidence="5" type="ORF">ACG00X_17535</name>
</gene>
<dbReference type="InterPro" id="IPR000792">
    <property type="entry name" value="Tscrpt_reg_LuxR_C"/>
</dbReference>
<dbReference type="InterPro" id="IPR005143">
    <property type="entry name" value="TF_LuxR_autoind-bd_dom"/>
</dbReference>
<accession>A0ABW7G9M8</accession>
<dbReference type="Gene3D" id="3.30.450.80">
    <property type="entry name" value="Transcription factor LuxR-like, autoinducer-binding domain"/>
    <property type="match status" value="1"/>
</dbReference>
<dbReference type="SUPFAM" id="SSF75516">
    <property type="entry name" value="Pheromone-binding domain of LuxR-like quorum-sensing transcription factors"/>
    <property type="match status" value="1"/>
</dbReference>